<feature type="region of interest" description="Disordered" evidence="1">
    <location>
        <begin position="1"/>
        <end position="86"/>
    </location>
</feature>
<evidence type="ECO:0000256" key="1">
    <source>
        <dbReference type="SAM" id="MobiDB-lite"/>
    </source>
</evidence>
<organism evidence="2 3">
    <name type="scientific">Cinara cedri</name>
    <dbReference type="NCBI Taxonomy" id="506608"/>
    <lineage>
        <taxon>Eukaryota</taxon>
        <taxon>Metazoa</taxon>
        <taxon>Ecdysozoa</taxon>
        <taxon>Arthropoda</taxon>
        <taxon>Hexapoda</taxon>
        <taxon>Insecta</taxon>
        <taxon>Pterygota</taxon>
        <taxon>Neoptera</taxon>
        <taxon>Paraneoptera</taxon>
        <taxon>Hemiptera</taxon>
        <taxon>Sternorrhyncha</taxon>
        <taxon>Aphidomorpha</taxon>
        <taxon>Aphidoidea</taxon>
        <taxon>Aphididae</taxon>
        <taxon>Lachninae</taxon>
        <taxon>Cinara</taxon>
    </lineage>
</organism>
<feature type="compositionally biased region" description="Low complexity" evidence="1">
    <location>
        <begin position="67"/>
        <end position="86"/>
    </location>
</feature>
<feature type="compositionally biased region" description="Basic and acidic residues" evidence="1">
    <location>
        <begin position="1"/>
        <end position="10"/>
    </location>
</feature>
<keyword evidence="3" id="KW-1185">Reference proteome</keyword>
<reference evidence="2 3" key="1">
    <citation type="submission" date="2019-08" db="EMBL/GenBank/DDBJ databases">
        <authorList>
            <person name="Alioto T."/>
            <person name="Alioto T."/>
            <person name="Gomez Garrido J."/>
        </authorList>
    </citation>
    <scope>NUCLEOTIDE SEQUENCE [LARGE SCALE GENOMIC DNA]</scope>
</reference>
<protein>
    <submittedName>
        <fullName evidence="2">Uncharacterized protein</fullName>
    </submittedName>
</protein>
<sequence>MKPKSTETKGDSGPQNQNNENNNTKTKNNKPALGFLNRICGKKKNTKDKTGTTEIVEAKKSNPTKTIEGNENQNENIENINIEPSQIEEIQDEMRERGGPRVSPKKGQFELNKWVLIKHQIIGCIEL</sequence>
<gene>
    <name evidence="2" type="ORF">CINCED_3A024386</name>
</gene>
<dbReference type="AlphaFoldDB" id="A0A5E4M393"/>
<feature type="compositionally biased region" description="Basic and acidic residues" evidence="1">
    <location>
        <begin position="47"/>
        <end position="60"/>
    </location>
</feature>
<name>A0A5E4M393_9HEMI</name>
<accession>A0A5E4M393</accession>
<proteinExistence type="predicted"/>
<feature type="compositionally biased region" description="Low complexity" evidence="1">
    <location>
        <begin position="15"/>
        <end position="30"/>
    </location>
</feature>
<dbReference type="Proteomes" id="UP000325440">
    <property type="component" value="Unassembled WGS sequence"/>
</dbReference>
<evidence type="ECO:0000313" key="2">
    <source>
        <dbReference type="EMBL" id="VVC25578.1"/>
    </source>
</evidence>
<dbReference type="EMBL" id="CABPRJ010000015">
    <property type="protein sequence ID" value="VVC25578.1"/>
    <property type="molecule type" value="Genomic_DNA"/>
</dbReference>
<evidence type="ECO:0000313" key="3">
    <source>
        <dbReference type="Proteomes" id="UP000325440"/>
    </source>
</evidence>